<comment type="caution">
    <text evidence="3">The sequence shown here is derived from an EMBL/GenBank/DDBJ whole genome shotgun (WGS) entry which is preliminary data.</text>
</comment>
<proteinExistence type="predicted"/>
<dbReference type="PANTHER" id="PTHR48154">
    <property type="entry name" value="PROTEIN, PUTATIVE-RELATED"/>
    <property type="match status" value="1"/>
</dbReference>
<dbReference type="PANTHER" id="PTHR48154:SF1">
    <property type="entry name" value="PROTEIN, PUTATIVE-RELATED"/>
    <property type="match status" value="1"/>
</dbReference>
<feature type="domain" description="DUF7745" evidence="2">
    <location>
        <begin position="2"/>
        <end position="53"/>
    </location>
</feature>
<reference evidence="3" key="1">
    <citation type="submission" date="2018-05" db="EMBL/GenBank/DDBJ databases">
        <title>Draft genome of Mucuna pruriens seed.</title>
        <authorList>
            <person name="Nnadi N.E."/>
            <person name="Vos R."/>
            <person name="Hasami M.H."/>
            <person name="Devisetty U.K."/>
            <person name="Aguiy J.C."/>
        </authorList>
    </citation>
    <scope>NUCLEOTIDE SEQUENCE [LARGE SCALE GENOMIC DNA]</scope>
    <source>
        <strain evidence="3">JCA_2017</strain>
    </source>
</reference>
<feature type="non-terminal residue" evidence="3">
    <location>
        <position position="1"/>
    </location>
</feature>
<name>A0A371FDN5_MUCPR</name>
<dbReference type="OrthoDB" id="999756at2759"/>
<dbReference type="InterPro" id="IPR056647">
    <property type="entry name" value="DUF7745"/>
</dbReference>
<dbReference type="Pfam" id="PF24924">
    <property type="entry name" value="DUF7745"/>
    <property type="match status" value="1"/>
</dbReference>
<dbReference type="EMBL" id="QJKJ01009528">
    <property type="protein sequence ID" value="RDX76375.1"/>
    <property type="molecule type" value="Genomic_DNA"/>
</dbReference>
<evidence type="ECO:0000313" key="4">
    <source>
        <dbReference type="Proteomes" id="UP000257109"/>
    </source>
</evidence>
<gene>
    <name evidence="3" type="ORF">CR513_43642</name>
</gene>
<protein>
    <recommendedName>
        <fullName evidence="2">DUF7745 domain-containing protein</fullName>
    </recommendedName>
</protein>
<sequence length="194" mass="22169">MIVRCGGYPNVPLLGTQGAINYNPELASRQARYAMIRVPQEEVMDPFVLHGLEAHRGEKGVTWRAKSYGASPSYRAWLENRIKLVGLLGGKDQEARAYEVQETLRIGELEDTLEQMKVEQGVLKRRLETALEEVCLERQLKNETNKRARAKRETLLKVTSYLKATNQELCSRRMERDQVVAKKEQLEEALRQGG</sequence>
<evidence type="ECO:0000259" key="2">
    <source>
        <dbReference type="Pfam" id="PF24924"/>
    </source>
</evidence>
<dbReference type="Proteomes" id="UP000257109">
    <property type="component" value="Unassembled WGS sequence"/>
</dbReference>
<evidence type="ECO:0000313" key="3">
    <source>
        <dbReference type="EMBL" id="RDX76375.1"/>
    </source>
</evidence>
<keyword evidence="1" id="KW-0175">Coiled coil</keyword>
<organism evidence="3 4">
    <name type="scientific">Mucuna pruriens</name>
    <name type="common">Velvet bean</name>
    <name type="synonym">Dolichos pruriens</name>
    <dbReference type="NCBI Taxonomy" id="157652"/>
    <lineage>
        <taxon>Eukaryota</taxon>
        <taxon>Viridiplantae</taxon>
        <taxon>Streptophyta</taxon>
        <taxon>Embryophyta</taxon>
        <taxon>Tracheophyta</taxon>
        <taxon>Spermatophyta</taxon>
        <taxon>Magnoliopsida</taxon>
        <taxon>eudicotyledons</taxon>
        <taxon>Gunneridae</taxon>
        <taxon>Pentapetalae</taxon>
        <taxon>rosids</taxon>
        <taxon>fabids</taxon>
        <taxon>Fabales</taxon>
        <taxon>Fabaceae</taxon>
        <taxon>Papilionoideae</taxon>
        <taxon>50 kb inversion clade</taxon>
        <taxon>NPAAA clade</taxon>
        <taxon>indigoferoid/millettioid clade</taxon>
        <taxon>Phaseoleae</taxon>
        <taxon>Mucuna</taxon>
    </lineage>
</organism>
<dbReference type="AlphaFoldDB" id="A0A371FDN5"/>
<feature type="coiled-coil region" evidence="1">
    <location>
        <begin position="113"/>
        <end position="192"/>
    </location>
</feature>
<accession>A0A371FDN5</accession>
<evidence type="ECO:0000256" key="1">
    <source>
        <dbReference type="SAM" id="Coils"/>
    </source>
</evidence>
<keyword evidence="4" id="KW-1185">Reference proteome</keyword>